<name>A0A2Z7D5Y0_9LAMI</name>
<dbReference type="Proteomes" id="UP000250235">
    <property type="component" value="Unassembled WGS sequence"/>
</dbReference>
<dbReference type="PANTHER" id="PTHR34277:SF2">
    <property type="entry name" value="CLAVATA3_ESR (CLE)-RELATED PROTEIN 26"/>
    <property type="match status" value="1"/>
</dbReference>
<dbReference type="InterPro" id="IPR039316">
    <property type="entry name" value="CLE25/26"/>
</dbReference>
<accession>A0A2Z7D5Y0</accession>
<protein>
    <submittedName>
        <fullName evidence="3">Uncharacterized protein</fullName>
    </submittedName>
</protein>
<gene>
    <name evidence="3" type="ORF">F511_01348</name>
</gene>
<dbReference type="OrthoDB" id="1749101at2759"/>
<evidence type="ECO:0000256" key="2">
    <source>
        <dbReference type="SAM" id="SignalP"/>
    </source>
</evidence>
<keyword evidence="4" id="KW-1185">Reference proteome</keyword>
<organism evidence="3 4">
    <name type="scientific">Dorcoceras hygrometricum</name>
    <dbReference type="NCBI Taxonomy" id="472368"/>
    <lineage>
        <taxon>Eukaryota</taxon>
        <taxon>Viridiplantae</taxon>
        <taxon>Streptophyta</taxon>
        <taxon>Embryophyta</taxon>
        <taxon>Tracheophyta</taxon>
        <taxon>Spermatophyta</taxon>
        <taxon>Magnoliopsida</taxon>
        <taxon>eudicotyledons</taxon>
        <taxon>Gunneridae</taxon>
        <taxon>Pentapetalae</taxon>
        <taxon>asterids</taxon>
        <taxon>lamiids</taxon>
        <taxon>Lamiales</taxon>
        <taxon>Gesneriaceae</taxon>
        <taxon>Didymocarpoideae</taxon>
        <taxon>Trichosporeae</taxon>
        <taxon>Loxocarpinae</taxon>
        <taxon>Dorcoceras</taxon>
    </lineage>
</organism>
<dbReference type="PANTHER" id="PTHR34277">
    <property type="entry name" value="CLAVATA3/ESR (CLE)-RELATED PROTEIN 26"/>
    <property type="match status" value="1"/>
</dbReference>
<feature type="chain" id="PRO_5016265929" evidence="2">
    <location>
        <begin position="24"/>
        <end position="77"/>
    </location>
</feature>
<dbReference type="AlphaFoldDB" id="A0A2Z7D5Y0"/>
<feature type="region of interest" description="Disordered" evidence="1">
    <location>
        <begin position="27"/>
        <end position="47"/>
    </location>
</feature>
<reference evidence="3 4" key="1">
    <citation type="journal article" date="2015" name="Proc. Natl. Acad. Sci. U.S.A.">
        <title>The resurrection genome of Boea hygrometrica: A blueprint for survival of dehydration.</title>
        <authorList>
            <person name="Xiao L."/>
            <person name="Yang G."/>
            <person name="Zhang L."/>
            <person name="Yang X."/>
            <person name="Zhao S."/>
            <person name="Ji Z."/>
            <person name="Zhou Q."/>
            <person name="Hu M."/>
            <person name="Wang Y."/>
            <person name="Chen M."/>
            <person name="Xu Y."/>
            <person name="Jin H."/>
            <person name="Xiao X."/>
            <person name="Hu G."/>
            <person name="Bao F."/>
            <person name="Hu Y."/>
            <person name="Wan P."/>
            <person name="Li L."/>
            <person name="Deng X."/>
            <person name="Kuang T."/>
            <person name="Xiang C."/>
            <person name="Zhu J.K."/>
            <person name="Oliver M.J."/>
            <person name="He Y."/>
        </authorList>
    </citation>
    <scope>NUCLEOTIDE SEQUENCE [LARGE SCALE GENOMIC DNA]</scope>
    <source>
        <strain evidence="4">cv. XS01</strain>
    </source>
</reference>
<keyword evidence="2" id="KW-0732">Signal</keyword>
<evidence type="ECO:0000256" key="1">
    <source>
        <dbReference type="SAM" id="MobiDB-lite"/>
    </source>
</evidence>
<evidence type="ECO:0000313" key="4">
    <source>
        <dbReference type="Proteomes" id="UP000250235"/>
    </source>
</evidence>
<dbReference type="EMBL" id="KQ989519">
    <property type="protein sequence ID" value="KZV54550.1"/>
    <property type="molecule type" value="Genomic_DNA"/>
</dbReference>
<feature type="signal peptide" evidence="2">
    <location>
        <begin position="1"/>
        <end position="23"/>
    </location>
</feature>
<proteinExistence type="predicted"/>
<evidence type="ECO:0000313" key="3">
    <source>
        <dbReference type="EMBL" id="KZV54550.1"/>
    </source>
</evidence>
<sequence>MQVQLYGLVQKSMVFLLLMTILSEKNGTMSAGDETNSTTETQQQRAAVQYHVNHSSFDAFLSSKRRVPNESDPLHNR</sequence>